<sequence>MSFQKINEHCYVYYGTVNIGYITKGDTGMLIDAGIDQSSIKKVLKELRSRELPLTHLFITHAHTDHYGGAAYLQEQFPLHTIAPVFEEAILANPSIEPLYLFGGNDPLPELNNKFLQGRPVRIDEVVSEEKIEAGNLSFEALLLPGHSYHQLAVRYQKILFAADAYFGVKVLRKHKIPYVTDVQSAKNSLKRLQSLECEGAVPGHGKYEEDFKSTVQANLDYHDQLLAWLHMYITEQQGGATHEQIVAAMCTAFEVKADQLSQWLLYRTAVTAYVLALLQENVITDQIDQFHWVFYPLERENK</sequence>
<dbReference type="Proteomes" id="UP000831787">
    <property type="component" value="Chromosome"/>
</dbReference>
<evidence type="ECO:0000259" key="1">
    <source>
        <dbReference type="SMART" id="SM00849"/>
    </source>
</evidence>
<dbReference type="SMART" id="SM00849">
    <property type="entry name" value="Lactamase_B"/>
    <property type="match status" value="1"/>
</dbReference>
<proteinExistence type="predicted"/>
<protein>
    <submittedName>
        <fullName evidence="2">MBL fold metallo-hydrolase</fullName>
    </submittedName>
</protein>
<evidence type="ECO:0000313" key="3">
    <source>
        <dbReference type="Proteomes" id="UP000831787"/>
    </source>
</evidence>
<accession>A0ABY4EH71</accession>
<dbReference type="Gene3D" id="3.60.15.10">
    <property type="entry name" value="Ribonuclease Z/Hydroxyacylglutathione hydrolase-like"/>
    <property type="match status" value="1"/>
</dbReference>
<name>A0ABY4EH71_9BACI</name>
<dbReference type="PANTHER" id="PTHR42951">
    <property type="entry name" value="METALLO-BETA-LACTAMASE DOMAIN-CONTAINING"/>
    <property type="match status" value="1"/>
</dbReference>
<dbReference type="EMBL" id="CP095073">
    <property type="protein sequence ID" value="UOQ43408.1"/>
    <property type="molecule type" value="Genomic_DNA"/>
</dbReference>
<dbReference type="PANTHER" id="PTHR42951:SF14">
    <property type="entry name" value="METALLO-BETA-LACTAMASE SUPERFAMILY PROTEIN"/>
    <property type="match status" value="1"/>
</dbReference>
<reference evidence="2 3" key="1">
    <citation type="submission" date="2022-04" db="EMBL/GenBank/DDBJ databases">
        <title>Halobacillus sp. isolated from saltern.</title>
        <authorList>
            <person name="Won M."/>
            <person name="Lee C.-M."/>
            <person name="Woen H.-Y."/>
            <person name="Kwon S.-W."/>
        </authorList>
    </citation>
    <scope>NUCLEOTIDE SEQUENCE [LARGE SCALE GENOMIC DNA]</scope>
    <source>
        <strain evidence="2 3">SSBR10-3</strain>
    </source>
</reference>
<dbReference type="RefSeq" id="WP_244708767.1">
    <property type="nucleotide sequence ID" value="NZ_CP095073.1"/>
</dbReference>
<keyword evidence="3" id="KW-1185">Reference proteome</keyword>
<dbReference type="InterPro" id="IPR050855">
    <property type="entry name" value="NDM-1-like"/>
</dbReference>
<dbReference type="SUPFAM" id="SSF56281">
    <property type="entry name" value="Metallo-hydrolase/oxidoreductase"/>
    <property type="match status" value="1"/>
</dbReference>
<dbReference type="InterPro" id="IPR001279">
    <property type="entry name" value="Metallo-B-lactamas"/>
</dbReference>
<gene>
    <name evidence="2" type="ORF">MUN89_15985</name>
</gene>
<evidence type="ECO:0000313" key="2">
    <source>
        <dbReference type="EMBL" id="UOQ43408.1"/>
    </source>
</evidence>
<dbReference type="CDD" id="cd07743">
    <property type="entry name" value="metallo-hydrolase-like_MBL-fold"/>
    <property type="match status" value="1"/>
</dbReference>
<feature type="domain" description="Metallo-beta-lactamase" evidence="1">
    <location>
        <begin position="16"/>
        <end position="205"/>
    </location>
</feature>
<dbReference type="InterPro" id="IPR036866">
    <property type="entry name" value="RibonucZ/Hydroxyglut_hydro"/>
</dbReference>
<organism evidence="2 3">
    <name type="scientific">Halobacillus salinarum</name>
    <dbReference type="NCBI Taxonomy" id="2932257"/>
    <lineage>
        <taxon>Bacteria</taxon>
        <taxon>Bacillati</taxon>
        <taxon>Bacillota</taxon>
        <taxon>Bacilli</taxon>
        <taxon>Bacillales</taxon>
        <taxon>Bacillaceae</taxon>
        <taxon>Halobacillus</taxon>
    </lineage>
</organism>
<dbReference type="Pfam" id="PF00753">
    <property type="entry name" value="Lactamase_B"/>
    <property type="match status" value="1"/>
</dbReference>